<dbReference type="PANTHER" id="PTHR40036:SF1">
    <property type="entry name" value="MACROCIN O-METHYLTRANSFERASE"/>
    <property type="match status" value="1"/>
</dbReference>
<evidence type="ECO:0008006" key="2">
    <source>
        <dbReference type="Google" id="ProtNLM"/>
    </source>
</evidence>
<organism evidence="1">
    <name type="scientific">viral metagenome</name>
    <dbReference type="NCBI Taxonomy" id="1070528"/>
    <lineage>
        <taxon>unclassified sequences</taxon>
        <taxon>metagenomes</taxon>
        <taxon>organismal metagenomes</taxon>
    </lineage>
</organism>
<reference evidence="1" key="1">
    <citation type="journal article" date="2020" name="Nature">
        <title>Giant virus diversity and host interactions through global metagenomics.</title>
        <authorList>
            <person name="Schulz F."/>
            <person name="Roux S."/>
            <person name="Paez-Espino D."/>
            <person name="Jungbluth S."/>
            <person name="Walsh D.A."/>
            <person name="Denef V.J."/>
            <person name="McMahon K.D."/>
            <person name="Konstantinidis K.T."/>
            <person name="Eloe-Fadrosh E.A."/>
            <person name="Kyrpides N.C."/>
            <person name="Woyke T."/>
        </authorList>
    </citation>
    <scope>NUCLEOTIDE SEQUENCE</scope>
    <source>
        <strain evidence="1">GVMAG-M-3300023184-88</strain>
    </source>
</reference>
<sequence length="247" mass="28721">MSCEKYALPATNAFTKKRDDYYSKLQHIYDTNTESIEKMIDFPKYAPTESLRQFLVRYELMKLIKDVPGDIIECGVCGGRGLLSLLQSHLILEPGFYFRDIVGFDTFTGFHNLNENDNINVNKQHDFLFSNEKEISTLGQIHTEQHFVETNKIRLIKGDATVTIPVYLESYPYTMVSLLYLDFDIYQPTKVALETFMPRMAKGSIIAFDEIHHKRFPGETIAMLELFNINHREIKNILHSNVNYFII</sequence>
<dbReference type="Gene3D" id="3.40.50.150">
    <property type="entry name" value="Vaccinia Virus protein VP39"/>
    <property type="match status" value="1"/>
</dbReference>
<accession>A0A6C0IGM8</accession>
<dbReference type="InterPro" id="IPR029063">
    <property type="entry name" value="SAM-dependent_MTases_sf"/>
</dbReference>
<dbReference type="InterPro" id="IPR008884">
    <property type="entry name" value="TylF_MeTrfase"/>
</dbReference>
<evidence type="ECO:0000313" key="1">
    <source>
        <dbReference type="EMBL" id="QHT92284.1"/>
    </source>
</evidence>
<dbReference type="EMBL" id="MN740182">
    <property type="protein sequence ID" value="QHT92284.1"/>
    <property type="molecule type" value="Genomic_DNA"/>
</dbReference>
<dbReference type="AlphaFoldDB" id="A0A6C0IGM8"/>
<dbReference type="Pfam" id="PF05711">
    <property type="entry name" value="TylF"/>
    <property type="match status" value="1"/>
</dbReference>
<dbReference type="PANTHER" id="PTHR40036">
    <property type="entry name" value="MACROCIN O-METHYLTRANSFERASE"/>
    <property type="match status" value="1"/>
</dbReference>
<proteinExistence type="predicted"/>
<name>A0A6C0IGM8_9ZZZZ</name>
<protein>
    <recommendedName>
        <fullName evidence="2">Methyltransferase</fullName>
    </recommendedName>
</protein>